<comment type="similarity">
    <text evidence="1">Belongs to the peptidase S1 family.</text>
</comment>
<dbReference type="Pfam" id="PF00652">
    <property type="entry name" value="Ricin_B_lectin"/>
    <property type="match status" value="1"/>
</dbReference>
<dbReference type="Gene3D" id="2.80.10.50">
    <property type="match status" value="1"/>
</dbReference>
<evidence type="ECO:0000313" key="11">
    <source>
        <dbReference type="EMBL" id="SCF30233.1"/>
    </source>
</evidence>
<dbReference type="SUPFAM" id="SSF54806">
    <property type="entry name" value="Alpha-lytic protease prodomain"/>
    <property type="match status" value="1"/>
</dbReference>
<evidence type="ECO:0000256" key="5">
    <source>
        <dbReference type="ARBA" id="ARBA00022825"/>
    </source>
</evidence>
<dbReference type="InterPro" id="IPR035992">
    <property type="entry name" value="Ricin_B-like_lectins"/>
</dbReference>
<dbReference type="AlphaFoldDB" id="A0A1C4ZB80"/>
<dbReference type="EMBL" id="LT607413">
    <property type="protein sequence ID" value="SCF30233.1"/>
    <property type="molecule type" value="Genomic_DNA"/>
</dbReference>
<keyword evidence="12" id="KW-1185">Reference proteome</keyword>
<feature type="chain" id="PRO_5008710036" evidence="9">
    <location>
        <begin position="24"/>
        <end position="518"/>
    </location>
</feature>
<proteinExistence type="inferred from homology"/>
<evidence type="ECO:0000256" key="3">
    <source>
        <dbReference type="ARBA" id="ARBA00022729"/>
    </source>
</evidence>
<dbReference type="InterPro" id="IPR043504">
    <property type="entry name" value="Peptidase_S1_PA_chymotrypsin"/>
</dbReference>
<evidence type="ECO:0000256" key="6">
    <source>
        <dbReference type="ARBA" id="ARBA00023145"/>
    </source>
</evidence>
<dbReference type="Proteomes" id="UP000198253">
    <property type="component" value="Chromosome I"/>
</dbReference>
<dbReference type="InterPro" id="IPR035070">
    <property type="entry name" value="Streptogrisin_prodomain"/>
</dbReference>
<keyword evidence="6" id="KW-0865">Zymogen</keyword>
<protein>
    <submittedName>
        <fullName evidence="11">Streptogrisin C. Serine peptidase. MEROPS family S01A</fullName>
    </submittedName>
</protein>
<dbReference type="Pfam" id="PF02983">
    <property type="entry name" value="Pro_Al_protease"/>
    <property type="match status" value="1"/>
</dbReference>
<keyword evidence="7" id="KW-1015">Disulfide bond</keyword>
<dbReference type="GO" id="GO:0004252">
    <property type="term" value="F:serine-type endopeptidase activity"/>
    <property type="evidence" value="ECO:0007669"/>
    <property type="project" value="InterPro"/>
</dbReference>
<dbReference type="SUPFAM" id="SSF50370">
    <property type="entry name" value="Ricin B-like lectins"/>
    <property type="match status" value="1"/>
</dbReference>
<dbReference type="PRINTS" id="PR00861">
    <property type="entry name" value="ALYTICPTASE"/>
</dbReference>
<dbReference type="InterPro" id="IPR037295">
    <property type="entry name" value="Alpha-lytic_protease_prodomain"/>
</dbReference>
<dbReference type="GO" id="GO:0006508">
    <property type="term" value="P:proteolysis"/>
    <property type="evidence" value="ECO:0007669"/>
    <property type="project" value="UniProtKB-KW"/>
</dbReference>
<dbReference type="GO" id="GO:0005576">
    <property type="term" value="C:extracellular region"/>
    <property type="evidence" value="ECO:0007669"/>
    <property type="project" value="InterPro"/>
</dbReference>
<evidence type="ECO:0000256" key="4">
    <source>
        <dbReference type="ARBA" id="ARBA00022801"/>
    </source>
</evidence>
<gene>
    <name evidence="11" type="ORF">GA0070618_5025</name>
</gene>
<evidence type="ECO:0000256" key="1">
    <source>
        <dbReference type="ARBA" id="ARBA00007664"/>
    </source>
</evidence>
<dbReference type="InterPro" id="IPR001316">
    <property type="entry name" value="Pept_S1A_streptogrisin"/>
</dbReference>
<dbReference type="PROSITE" id="PS50231">
    <property type="entry name" value="RICIN_B_LECTIN"/>
    <property type="match status" value="1"/>
</dbReference>
<feature type="domain" description="Ricin B lectin" evidence="10">
    <location>
        <begin position="391"/>
        <end position="518"/>
    </location>
</feature>
<reference evidence="12" key="1">
    <citation type="submission" date="2016-06" db="EMBL/GenBank/DDBJ databases">
        <authorList>
            <person name="Varghese N."/>
            <person name="Submissions Spin"/>
        </authorList>
    </citation>
    <scope>NUCLEOTIDE SEQUENCE [LARGE SCALE GENOMIC DNA]</scope>
    <source>
        <strain evidence="12">DSM 43816</strain>
    </source>
</reference>
<evidence type="ECO:0000256" key="9">
    <source>
        <dbReference type="SAM" id="SignalP"/>
    </source>
</evidence>
<dbReference type="Gene3D" id="2.40.10.10">
    <property type="entry name" value="Trypsin-like serine proteases"/>
    <property type="match status" value="2"/>
</dbReference>
<sequence length="518" mass="53520">MKSFLALLATGVAVVGLTVPATAAPPPDPDATDRTGAARVDTPDLPAGMAEAMRRDLGLTDRQLADRLRVEAAAAVVDKRLRTGLGARYAGSWLTAGDRLTVAVTDESVADAVRAEGAEPRLVSRSLAALTAAQNALDGYAARHRPGTAVRSWYTDVADNSLVVTVAPGGTASARDFVARSGIPAALVRYVVQAEAPRPLYDIRGGDQYVINGNTLCSVGFAVAGGFVTAGHCGGTGSPTLGYNNVSQGTFAGSSFPGNDYGWVRTNGNWTPRPWVNNYAGGNVSVAGSTEAVIGSGVCRSGRTTHWRCGTLLGRNETVNYPQGAVSGLHRSNACAEGGDSGGAWLAGNQAQGVTSGGSGNCTSGGTTWFQPVNEILGVYGLSLVTTGGGGPGTRIISNWNNKCIDVPSSNFSDGVPLQTWTCNGTSAQSWTFTGGTLRTQNNKCMDVAWGSRENGAVIQIANCSGNPAQQFVLSAAGDLVNPQANKCVDMKDWVSGDGGRLQLWDCAGTANQKWRTG</sequence>
<dbReference type="RefSeq" id="WP_231931447.1">
    <property type="nucleotide sequence ID" value="NZ_LT607413.1"/>
</dbReference>
<evidence type="ECO:0000259" key="10">
    <source>
        <dbReference type="SMART" id="SM00458"/>
    </source>
</evidence>
<keyword evidence="4" id="KW-0378">Hydrolase</keyword>
<keyword evidence="3 9" id="KW-0732">Signal</keyword>
<dbReference type="CDD" id="cd21112">
    <property type="entry name" value="alphaLP-like"/>
    <property type="match status" value="1"/>
</dbReference>
<dbReference type="InterPro" id="IPR009003">
    <property type="entry name" value="Peptidase_S1_PA"/>
</dbReference>
<feature type="region of interest" description="Disordered" evidence="8">
    <location>
        <begin position="20"/>
        <end position="44"/>
    </location>
</feature>
<evidence type="ECO:0000256" key="7">
    <source>
        <dbReference type="ARBA" id="ARBA00023157"/>
    </source>
</evidence>
<dbReference type="Gene3D" id="3.30.300.50">
    <property type="match status" value="2"/>
</dbReference>
<feature type="signal peptide" evidence="9">
    <location>
        <begin position="1"/>
        <end position="23"/>
    </location>
</feature>
<keyword evidence="5" id="KW-0720">Serine protease</keyword>
<organism evidence="11 12">
    <name type="scientific">Micromonospora echinospora</name>
    <name type="common">Micromonospora purpurea</name>
    <dbReference type="NCBI Taxonomy" id="1877"/>
    <lineage>
        <taxon>Bacteria</taxon>
        <taxon>Bacillati</taxon>
        <taxon>Actinomycetota</taxon>
        <taxon>Actinomycetes</taxon>
        <taxon>Micromonosporales</taxon>
        <taxon>Micromonosporaceae</taxon>
        <taxon>Micromonospora</taxon>
    </lineage>
</organism>
<evidence type="ECO:0000256" key="8">
    <source>
        <dbReference type="SAM" id="MobiDB-lite"/>
    </source>
</evidence>
<evidence type="ECO:0000256" key="2">
    <source>
        <dbReference type="ARBA" id="ARBA00022670"/>
    </source>
</evidence>
<dbReference type="SUPFAM" id="SSF50494">
    <property type="entry name" value="Trypsin-like serine proteases"/>
    <property type="match status" value="1"/>
</dbReference>
<dbReference type="InterPro" id="IPR000772">
    <property type="entry name" value="Ricin_B_lectin"/>
</dbReference>
<dbReference type="InParanoid" id="A0A1C4ZB80"/>
<keyword evidence="2" id="KW-0645">Protease</keyword>
<dbReference type="InterPro" id="IPR004236">
    <property type="entry name" value="Pept_S1_alpha_lytic"/>
</dbReference>
<name>A0A1C4ZB80_MICEC</name>
<evidence type="ECO:0000313" key="12">
    <source>
        <dbReference type="Proteomes" id="UP000198253"/>
    </source>
</evidence>
<dbReference type="SMART" id="SM00458">
    <property type="entry name" value="RICIN"/>
    <property type="match status" value="1"/>
</dbReference>
<accession>A0A1C4ZB80</accession>